<evidence type="ECO:0000313" key="4">
    <source>
        <dbReference type="EMBL" id="WXA90980.1"/>
    </source>
</evidence>
<feature type="chain" id="PRO_5046095904" evidence="2">
    <location>
        <begin position="18"/>
        <end position="488"/>
    </location>
</feature>
<evidence type="ECO:0000256" key="1">
    <source>
        <dbReference type="ARBA" id="ARBA00022729"/>
    </source>
</evidence>
<keyword evidence="5" id="KW-1185">Reference proteome</keyword>
<sequence length="488" mass="52606">MRSASFSWSLAVLTCMATGAFWSCSSSDGSPISPGRQLEPPDASMQDADVDAQVEPRKLTIVSRTPAHGDTNVSVQEPIQVTFSEPVKIGPSSVTLATPDGTILSTRIALSADQRTVTISPVAAQVAPAEVVAHFGNISTRDGLPLASTPEWSWKMPVWLRVGSDLVERFNLGDASVVAGPGRRITLAAHEHDDYEKPRWSVSTVDTLHGTWTPLGGPLPLITWDPHMLLDRNGDLVVSSDNTSDKVVQRWSGTEWNKLGEPIPNVRDASDSPLAIDAHGKILLACSEKIPGETITYHLIVRAFDNKGTWSPVGGPVNDAPTANPLNPHIAVDPAGVPYVAYTDPSVHVRKWTGSAWVPVGSNLAPTGWTAEWLRIAFDDGGQLFAIGEYSDQTTRVIRFDGSDWVPVGEALSTQSSNAPSFVPGHDGHLFATVYDDWHNQAFRVADITQAGWKLESLIEDLPAALAVDRDNVPIVVVPRSGVLRLNR</sequence>
<protein>
    <submittedName>
        <fullName evidence="4">Ig-like domain-containing protein</fullName>
    </submittedName>
</protein>
<evidence type="ECO:0000313" key="5">
    <source>
        <dbReference type="Proteomes" id="UP001379533"/>
    </source>
</evidence>
<keyword evidence="1 2" id="KW-0732">Signal</keyword>
<accession>A0ABZ2K1M0</accession>
<feature type="domain" description="SbsA Ig-like" evidence="3">
    <location>
        <begin position="58"/>
        <end position="124"/>
    </location>
</feature>
<dbReference type="SUPFAM" id="SSF101898">
    <property type="entry name" value="NHL repeat"/>
    <property type="match status" value="1"/>
</dbReference>
<dbReference type="RefSeq" id="WP_394841600.1">
    <property type="nucleotide sequence ID" value="NZ_CP089982.1"/>
</dbReference>
<dbReference type="EMBL" id="CP089982">
    <property type="protein sequence ID" value="WXA90980.1"/>
    <property type="molecule type" value="Genomic_DNA"/>
</dbReference>
<dbReference type="Pfam" id="PF13205">
    <property type="entry name" value="Big_5"/>
    <property type="match status" value="1"/>
</dbReference>
<proteinExistence type="predicted"/>
<organism evidence="4 5">
    <name type="scientific">Pendulispora brunnea</name>
    <dbReference type="NCBI Taxonomy" id="2905690"/>
    <lineage>
        <taxon>Bacteria</taxon>
        <taxon>Pseudomonadati</taxon>
        <taxon>Myxococcota</taxon>
        <taxon>Myxococcia</taxon>
        <taxon>Myxococcales</taxon>
        <taxon>Sorangiineae</taxon>
        <taxon>Pendulisporaceae</taxon>
        <taxon>Pendulispora</taxon>
    </lineage>
</organism>
<reference evidence="4 5" key="1">
    <citation type="submission" date="2021-12" db="EMBL/GenBank/DDBJ databases">
        <title>Discovery of the Pendulisporaceae a myxobacterial family with distinct sporulation behavior and unique specialized metabolism.</title>
        <authorList>
            <person name="Garcia R."/>
            <person name="Popoff A."/>
            <person name="Bader C.D."/>
            <person name="Loehr J."/>
            <person name="Walesch S."/>
            <person name="Walt C."/>
            <person name="Boldt J."/>
            <person name="Bunk B."/>
            <person name="Haeckl F.J.F.P.J."/>
            <person name="Gunesch A.P."/>
            <person name="Birkelbach J."/>
            <person name="Nuebel U."/>
            <person name="Pietschmann T."/>
            <person name="Bach T."/>
            <person name="Mueller R."/>
        </authorList>
    </citation>
    <scope>NUCLEOTIDE SEQUENCE [LARGE SCALE GENOMIC DNA]</scope>
    <source>
        <strain evidence="4 5">MSr12523</strain>
    </source>
</reference>
<dbReference type="Proteomes" id="UP001379533">
    <property type="component" value="Chromosome"/>
</dbReference>
<evidence type="ECO:0000259" key="3">
    <source>
        <dbReference type="Pfam" id="PF13205"/>
    </source>
</evidence>
<dbReference type="InterPro" id="IPR032812">
    <property type="entry name" value="SbsA_Ig"/>
</dbReference>
<gene>
    <name evidence="4" type="ORF">LZC95_31560</name>
</gene>
<evidence type="ECO:0000256" key="2">
    <source>
        <dbReference type="SAM" id="SignalP"/>
    </source>
</evidence>
<name>A0ABZ2K1M0_9BACT</name>
<feature type="signal peptide" evidence="2">
    <location>
        <begin position="1"/>
        <end position="17"/>
    </location>
</feature>